<dbReference type="GO" id="GO:1902201">
    <property type="term" value="P:negative regulation of bacterial-type flagellum-dependent cell motility"/>
    <property type="evidence" value="ECO:0007669"/>
    <property type="project" value="TreeGrafter"/>
</dbReference>
<dbReference type="RefSeq" id="WP_258331018.1">
    <property type="nucleotide sequence ID" value="NZ_JAPTGG010000004.1"/>
</dbReference>
<dbReference type="SMART" id="SM00448">
    <property type="entry name" value="REC"/>
    <property type="match status" value="2"/>
</dbReference>
<feature type="domain" description="GGDEF" evidence="6">
    <location>
        <begin position="286"/>
        <end position="418"/>
    </location>
</feature>
<evidence type="ECO:0000313" key="8">
    <source>
        <dbReference type="Proteomes" id="UP001069090"/>
    </source>
</evidence>
<name>A0A9J6RKK5_9GAMM</name>
<gene>
    <name evidence="7" type="ORF">O0V09_06615</name>
</gene>
<dbReference type="InterPro" id="IPR001789">
    <property type="entry name" value="Sig_transdc_resp-reg_receiver"/>
</dbReference>
<dbReference type="SUPFAM" id="SSF55073">
    <property type="entry name" value="Nucleotide cyclase"/>
    <property type="match status" value="1"/>
</dbReference>
<dbReference type="NCBIfam" id="TIGR00254">
    <property type="entry name" value="GGDEF"/>
    <property type="match status" value="1"/>
</dbReference>
<evidence type="ECO:0000259" key="5">
    <source>
        <dbReference type="PROSITE" id="PS50110"/>
    </source>
</evidence>
<keyword evidence="7" id="KW-0808">Transferase</keyword>
<dbReference type="SMART" id="SM00267">
    <property type="entry name" value="GGDEF"/>
    <property type="match status" value="1"/>
</dbReference>
<keyword evidence="7" id="KW-0548">Nucleotidyltransferase</keyword>
<accession>A0A9J6RKK5</accession>
<feature type="modified residue" description="4-aspartylphosphate" evidence="4">
    <location>
        <position position="176"/>
    </location>
</feature>
<dbReference type="CDD" id="cd19921">
    <property type="entry name" value="REC_1_GGDEF"/>
    <property type="match status" value="1"/>
</dbReference>
<dbReference type="EC" id="2.7.7.65" evidence="2"/>
<dbReference type="CDD" id="cd01949">
    <property type="entry name" value="GGDEF"/>
    <property type="match status" value="1"/>
</dbReference>
<dbReference type="GO" id="GO:0000160">
    <property type="term" value="P:phosphorelay signal transduction system"/>
    <property type="evidence" value="ECO:0007669"/>
    <property type="project" value="InterPro"/>
</dbReference>
<dbReference type="PANTHER" id="PTHR45138:SF9">
    <property type="entry name" value="DIGUANYLATE CYCLASE DGCM-RELATED"/>
    <property type="match status" value="1"/>
</dbReference>
<dbReference type="InterPro" id="IPR029787">
    <property type="entry name" value="Nucleotide_cyclase"/>
</dbReference>
<feature type="domain" description="Response regulatory" evidence="5">
    <location>
        <begin position="3"/>
        <end position="118"/>
    </location>
</feature>
<feature type="domain" description="Response regulatory" evidence="5">
    <location>
        <begin position="126"/>
        <end position="243"/>
    </location>
</feature>
<dbReference type="Gene3D" id="3.40.50.2300">
    <property type="match status" value="2"/>
</dbReference>
<evidence type="ECO:0000256" key="4">
    <source>
        <dbReference type="PROSITE-ProRule" id="PRU00169"/>
    </source>
</evidence>
<comment type="cofactor">
    <cofactor evidence="1">
        <name>Mg(2+)</name>
        <dbReference type="ChEBI" id="CHEBI:18420"/>
    </cofactor>
</comment>
<feature type="modified residue" description="4-aspartylphosphate" evidence="4">
    <location>
        <position position="55"/>
    </location>
</feature>
<dbReference type="Pfam" id="PF00990">
    <property type="entry name" value="GGDEF"/>
    <property type="match status" value="1"/>
</dbReference>
<dbReference type="InterPro" id="IPR000160">
    <property type="entry name" value="GGDEF_dom"/>
</dbReference>
<dbReference type="InterPro" id="IPR050469">
    <property type="entry name" value="Diguanylate_Cyclase"/>
</dbReference>
<evidence type="ECO:0000313" key="7">
    <source>
        <dbReference type="EMBL" id="MCZ0864865.1"/>
    </source>
</evidence>
<dbReference type="PROSITE" id="PS50887">
    <property type="entry name" value="GGDEF"/>
    <property type="match status" value="1"/>
</dbReference>
<keyword evidence="4" id="KW-0597">Phosphoprotein</keyword>
<dbReference type="SUPFAM" id="SSF52172">
    <property type="entry name" value="CheY-like"/>
    <property type="match status" value="2"/>
</dbReference>
<dbReference type="CDD" id="cd17544">
    <property type="entry name" value="REC_2_GGDEF"/>
    <property type="match status" value="1"/>
</dbReference>
<dbReference type="AlphaFoldDB" id="A0A9J6RKK5"/>
<protein>
    <recommendedName>
        <fullName evidence="2">diguanylate cyclase</fullName>
        <ecNumber evidence="2">2.7.7.65</ecNumber>
    </recommendedName>
</protein>
<dbReference type="PANTHER" id="PTHR45138">
    <property type="entry name" value="REGULATORY COMPONENTS OF SENSORY TRANSDUCTION SYSTEM"/>
    <property type="match status" value="1"/>
</dbReference>
<reference evidence="7 8" key="1">
    <citation type="submission" date="2022-12" db="EMBL/GenBank/DDBJ databases">
        <title>Dasania phycosphaerae sp. nov., isolated from particulate material of the south coast of Korea.</title>
        <authorList>
            <person name="Jiang Y."/>
        </authorList>
    </citation>
    <scope>NUCLEOTIDE SEQUENCE [LARGE SCALE GENOMIC DNA]</scope>
    <source>
        <strain evidence="7 8">GY-19</strain>
    </source>
</reference>
<evidence type="ECO:0000259" key="6">
    <source>
        <dbReference type="PROSITE" id="PS50887"/>
    </source>
</evidence>
<dbReference type="InterPro" id="IPR011006">
    <property type="entry name" value="CheY-like_superfamily"/>
</dbReference>
<dbReference type="Pfam" id="PF00072">
    <property type="entry name" value="Response_reg"/>
    <property type="match status" value="2"/>
</dbReference>
<evidence type="ECO:0000256" key="2">
    <source>
        <dbReference type="ARBA" id="ARBA00012528"/>
    </source>
</evidence>
<dbReference type="GO" id="GO:0052621">
    <property type="term" value="F:diguanylate cyclase activity"/>
    <property type="evidence" value="ECO:0007669"/>
    <property type="project" value="UniProtKB-EC"/>
</dbReference>
<dbReference type="GO" id="GO:0005886">
    <property type="term" value="C:plasma membrane"/>
    <property type="evidence" value="ECO:0007669"/>
    <property type="project" value="TreeGrafter"/>
</dbReference>
<dbReference type="PROSITE" id="PS50110">
    <property type="entry name" value="RESPONSE_REGULATORY"/>
    <property type="match status" value="2"/>
</dbReference>
<dbReference type="EMBL" id="JAPTGG010000004">
    <property type="protein sequence ID" value="MCZ0864865.1"/>
    <property type="molecule type" value="Genomic_DNA"/>
</dbReference>
<comment type="catalytic activity">
    <reaction evidence="3">
        <text>2 GTP = 3',3'-c-di-GMP + 2 diphosphate</text>
        <dbReference type="Rhea" id="RHEA:24898"/>
        <dbReference type="ChEBI" id="CHEBI:33019"/>
        <dbReference type="ChEBI" id="CHEBI:37565"/>
        <dbReference type="ChEBI" id="CHEBI:58805"/>
        <dbReference type="EC" id="2.7.7.65"/>
    </reaction>
</comment>
<dbReference type="InterPro" id="IPR043128">
    <property type="entry name" value="Rev_trsase/Diguanyl_cyclase"/>
</dbReference>
<evidence type="ECO:0000256" key="1">
    <source>
        <dbReference type="ARBA" id="ARBA00001946"/>
    </source>
</evidence>
<dbReference type="FunFam" id="3.30.70.270:FF:000001">
    <property type="entry name" value="Diguanylate cyclase domain protein"/>
    <property type="match status" value="1"/>
</dbReference>
<dbReference type="Proteomes" id="UP001069090">
    <property type="component" value="Unassembled WGS sequence"/>
</dbReference>
<evidence type="ECO:0000256" key="3">
    <source>
        <dbReference type="ARBA" id="ARBA00034247"/>
    </source>
</evidence>
<dbReference type="GO" id="GO:0043709">
    <property type="term" value="P:cell adhesion involved in single-species biofilm formation"/>
    <property type="evidence" value="ECO:0007669"/>
    <property type="project" value="TreeGrafter"/>
</dbReference>
<organism evidence="7 8">
    <name type="scientific">Dasania phycosphaerae</name>
    <dbReference type="NCBI Taxonomy" id="2950436"/>
    <lineage>
        <taxon>Bacteria</taxon>
        <taxon>Pseudomonadati</taxon>
        <taxon>Pseudomonadota</taxon>
        <taxon>Gammaproteobacteria</taxon>
        <taxon>Cellvibrionales</taxon>
        <taxon>Spongiibacteraceae</taxon>
        <taxon>Dasania</taxon>
    </lineage>
</organism>
<sequence>MKKILIVEDSSTVTKILRHLVNQQPDIEAYFAGSLAESEEVYQAHKDEIFVAIVDLNLPDAPNGESVDHFLAKKIPVIVLTANYKEETRSALLDKGIVDYVIKESRYSYNYVFKLVRRLDKNQHIKVLIAEDSRPTRAFIRLLLQKHLYQVLEANNGLEALDVLKDNPDVKLLITDYHMPEMDGFALVKAIRQNVDKSDLIIIGLSGEGESSLSAKFIKNGANDFLQKPFFHEEFHCRIMHNIESLELIEQIQDAANRDYLTNLHNRRYFFSKGGAQYQLAVKNGSPIAVAIFDVDKFKKINDTYGHKIGDDVLRFLAEEIQHNLLHFLVARMGGEQFCAIFPNLKNEQAVTLMDRLRSVISNTSIPIDHEDQDLDITISVGVTNYVHDSLEQQINYASELLFRAKDAGRNIVIGDDDD</sequence>
<proteinExistence type="predicted"/>
<keyword evidence="8" id="KW-1185">Reference proteome</keyword>
<dbReference type="Gene3D" id="3.30.70.270">
    <property type="match status" value="1"/>
</dbReference>
<comment type="caution">
    <text evidence="7">The sequence shown here is derived from an EMBL/GenBank/DDBJ whole genome shotgun (WGS) entry which is preliminary data.</text>
</comment>